<keyword evidence="1" id="KW-1133">Transmembrane helix</keyword>
<accession>A0A401GF92</accession>
<dbReference type="RefSeq" id="XP_027611742.1">
    <property type="nucleotide sequence ID" value="XM_027755941.1"/>
</dbReference>
<evidence type="ECO:0000256" key="1">
    <source>
        <dbReference type="SAM" id="Phobius"/>
    </source>
</evidence>
<gene>
    <name evidence="2" type="ORF">SCP_0305490</name>
</gene>
<dbReference type="EMBL" id="BFAD01000003">
    <property type="protein sequence ID" value="GBE80829.1"/>
    <property type="molecule type" value="Genomic_DNA"/>
</dbReference>
<name>A0A401GF92_9APHY</name>
<evidence type="ECO:0000313" key="3">
    <source>
        <dbReference type="Proteomes" id="UP000287166"/>
    </source>
</evidence>
<proteinExistence type="predicted"/>
<keyword evidence="1" id="KW-0472">Membrane</keyword>
<dbReference type="AlphaFoldDB" id="A0A401GF92"/>
<protein>
    <submittedName>
        <fullName evidence="2">Uncharacterized protein</fullName>
    </submittedName>
</protein>
<reference evidence="2 3" key="1">
    <citation type="journal article" date="2018" name="Sci. Rep.">
        <title>Genome sequence of the cauliflower mushroom Sparassis crispa (Hanabiratake) and its association with beneficial usage.</title>
        <authorList>
            <person name="Kiyama R."/>
            <person name="Furutani Y."/>
            <person name="Kawaguchi K."/>
            <person name="Nakanishi T."/>
        </authorList>
    </citation>
    <scope>NUCLEOTIDE SEQUENCE [LARGE SCALE GENOMIC DNA]</scope>
</reference>
<feature type="transmembrane region" description="Helical" evidence="1">
    <location>
        <begin position="293"/>
        <end position="316"/>
    </location>
</feature>
<dbReference type="Proteomes" id="UP000287166">
    <property type="component" value="Unassembled WGS sequence"/>
</dbReference>
<evidence type="ECO:0000313" key="2">
    <source>
        <dbReference type="EMBL" id="GBE80829.1"/>
    </source>
</evidence>
<organism evidence="2 3">
    <name type="scientific">Sparassis crispa</name>
    <dbReference type="NCBI Taxonomy" id="139825"/>
    <lineage>
        <taxon>Eukaryota</taxon>
        <taxon>Fungi</taxon>
        <taxon>Dikarya</taxon>
        <taxon>Basidiomycota</taxon>
        <taxon>Agaricomycotina</taxon>
        <taxon>Agaricomycetes</taxon>
        <taxon>Polyporales</taxon>
        <taxon>Sparassidaceae</taxon>
        <taxon>Sparassis</taxon>
    </lineage>
</organism>
<dbReference type="GeneID" id="38777746"/>
<sequence>MPSTISRPATYGDPFDLLGLQPPKERDIDGTPEYLRTYCDAVSRWVPGFSDWAEKSRTFHLLALPLDYMLSVPRILQKTPLEFAAEAYEYSRPYRKPSKSNWSAPHQVPYRPPPPPCMVRVRWYHSIEHMVPDLFEDSDLFEDPDLFADIPLESNGDLDMRIIRRLWNLENCYPVDWTRLKVMVPGDPDRLSSLAVEVMTRDFDRCLRVIERPGPATLLARERRVIFIDKWRTTRGVCGDMSWKLRHSPRARFELLSMLVTLVVAYLALRYAIKMAVRAVVGIPHTIAVTAKAAWHYGIQNHKVVLLGVVLAFVMLDLMKQRRPISAEAIVLRIAPVVIASFIGCWC</sequence>
<keyword evidence="3" id="KW-1185">Reference proteome</keyword>
<dbReference type="InParanoid" id="A0A401GF92"/>
<keyword evidence="1" id="KW-0812">Transmembrane</keyword>
<comment type="caution">
    <text evidence="2">The sequence shown here is derived from an EMBL/GenBank/DDBJ whole genome shotgun (WGS) entry which is preliminary data.</text>
</comment>
<dbReference type="OrthoDB" id="2747423at2759"/>
<feature type="transmembrane region" description="Helical" evidence="1">
    <location>
        <begin position="253"/>
        <end position="273"/>
    </location>
</feature>